<comment type="similarity">
    <text evidence="2">Belongs to the cytochrome P450 family.</text>
</comment>
<dbReference type="SUPFAM" id="SSF48264">
    <property type="entry name" value="Cytochrome P450"/>
    <property type="match status" value="1"/>
</dbReference>
<proteinExistence type="inferred from homology"/>
<dbReference type="Pfam" id="PF00067">
    <property type="entry name" value="p450"/>
    <property type="match status" value="1"/>
</dbReference>
<dbReference type="Gene3D" id="1.10.630.10">
    <property type="entry name" value="Cytochrome P450"/>
    <property type="match status" value="1"/>
</dbReference>
<dbReference type="InterPro" id="IPR036396">
    <property type="entry name" value="Cyt_P450_sf"/>
</dbReference>
<dbReference type="InterPro" id="IPR050182">
    <property type="entry name" value="Cytochrome_P450_fam2"/>
</dbReference>
<comment type="cofactor">
    <cofactor evidence="1">
        <name>heme</name>
        <dbReference type="ChEBI" id="CHEBI:30413"/>
    </cofactor>
</comment>
<keyword evidence="6" id="KW-0408">Iron</keyword>
<evidence type="ECO:0000256" key="8">
    <source>
        <dbReference type="SAM" id="Phobius"/>
    </source>
</evidence>
<feature type="transmembrane region" description="Helical" evidence="8">
    <location>
        <begin position="6"/>
        <end position="22"/>
    </location>
</feature>
<evidence type="ECO:0000256" key="7">
    <source>
        <dbReference type="ARBA" id="ARBA00023033"/>
    </source>
</evidence>
<evidence type="ECO:0000256" key="2">
    <source>
        <dbReference type="ARBA" id="ARBA00010617"/>
    </source>
</evidence>
<accession>A0ABP1QQ66</accession>
<sequence>MAFQVYVIAFVITILFYFRYKSNRKRKINLPGPWGLPILGNVHQIDSRFYKKFVEWSQKYGPMYRVKLGGDEVVVVSDAKIAKEMYSADIFTGRMTLDGVSLYETEPHLGLVNSFGEPWEQLRRFTLRQLRDFGFGKSSMETLIMNEVTEFIDGLDASNGKSIDNIQHRFSVAVVNALWTIVSGERYSHQDPKLSHLTSQVTKSFDAATNTGGLILFAPWVKHILPQLSGYNFIRTVMDQLREFMIKTVETHKPTFVSGNSPRHFIDVFLREISSTQDPTSSFYKDVGEKQLVACISDLFFAGFDPTSKTLSWAFLYLTKWPEVQKSFKKEINSVTGGNQRAVTIADRQNMPYTRALIEEVLRLSSL</sequence>
<keyword evidence="8" id="KW-1133">Transmembrane helix</keyword>
<evidence type="ECO:0008006" key="11">
    <source>
        <dbReference type="Google" id="ProtNLM"/>
    </source>
</evidence>
<evidence type="ECO:0000313" key="9">
    <source>
        <dbReference type="EMBL" id="CAL8107080.1"/>
    </source>
</evidence>
<reference evidence="9 10" key="1">
    <citation type="submission" date="2024-08" db="EMBL/GenBank/DDBJ databases">
        <authorList>
            <person name="Cucini C."/>
            <person name="Frati F."/>
        </authorList>
    </citation>
    <scope>NUCLEOTIDE SEQUENCE [LARGE SCALE GENOMIC DNA]</scope>
</reference>
<dbReference type="InterPro" id="IPR001128">
    <property type="entry name" value="Cyt_P450"/>
</dbReference>
<comment type="caution">
    <text evidence="9">The sequence shown here is derived from an EMBL/GenBank/DDBJ whole genome shotgun (WGS) entry which is preliminary data.</text>
</comment>
<evidence type="ECO:0000313" key="10">
    <source>
        <dbReference type="Proteomes" id="UP001642540"/>
    </source>
</evidence>
<name>A0ABP1QQ66_9HEXA</name>
<dbReference type="PANTHER" id="PTHR24300:SF376">
    <property type="entry name" value="CYTOCHROME P450 15A1"/>
    <property type="match status" value="1"/>
</dbReference>
<evidence type="ECO:0000256" key="4">
    <source>
        <dbReference type="ARBA" id="ARBA00022723"/>
    </source>
</evidence>
<protein>
    <recommendedName>
        <fullName evidence="11">Methyl farnesoate epoxidase</fullName>
    </recommendedName>
</protein>
<gene>
    <name evidence="9" type="ORF">ODALV1_LOCUS12566</name>
</gene>
<evidence type="ECO:0000256" key="1">
    <source>
        <dbReference type="ARBA" id="ARBA00001971"/>
    </source>
</evidence>
<dbReference type="Proteomes" id="UP001642540">
    <property type="component" value="Unassembled WGS sequence"/>
</dbReference>
<dbReference type="InterPro" id="IPR002401">
    <property type="entry name" value="Cyt_P450_E_grp-I"/>
</dbReference>
<dbReference type="EMBL" id="CAXLJM020000038">
    <property type="protein sequence ID" value="CAL8107080.1"/>
    <property type="molecule type" value="Genomic_DNA"/>
</dbReference>
<keyword evidence="4" id="KW-0479">Metal-binding</keyword>
<organism evidence="9 10">
    <name type="scientific">Orchesella dallaii</name>
    <dbReference type="NCBI Taxonomy" id="48710"/>
    <lineage>
        <taxon>Eukaryota</taxon>
        <taxon>Metazoa</taxon>
        <taxon>Ecdysozoa</taxon>
        <taxon>Arthropoda</taxon>
        <taxon>Hexapoda</taxon>
        <taxon>Collembola</taxon>
        <taxon>Entomobryomorpha</taxon>
        <taxon>Entomobryoidea</taxon>
        <taxon>Orchesellidae</taxon>
        <taxon>Orchesellinae</taxon>
        <taxon>Orchesella</taxon>
    </lineage>
</organism>
<keyword evidence="5" id="KW-0560">Oxidoreductase</keyword>
<keyword evidence="7" id="KW-0503">Monooxygenase</keyword>
<keyword evidence="8" id="KW-0472">Membrane</keyword>
<keyword evidence="3" id="KW-0349">Heme</keyword>
<evidence type="ECO:0000256" key="6">
    <source>
        <dbReference type="ARBA" id="ARBA00023004"/>
    </source>
</evidence>
<dbReference type="PRINTS" id="PR00385">
    <property type="entry name" value="P450"/>
</dbReference>
<dbReference type="PANTHER" id="PTHR24300">
    <property type="entry name" value="CYTOCHROME P450 508A4-RELATED"/>
    <property type="match status" value="1"/>
</dbReference>
<evidence type="ECO:0000256" key="5">
    <source>
        <dbReference type="ARBA" id="ARBA00023002"/>
    </source>
</evidence>
<dbReference type="PRINTS" id="PR00463">
    <property type="entry name" value="EP450I"/>
</dbReference>
<keyword evidence="8" id="KW-0812">Transmembrane</keyword>
<evidence type="ECO:0000256" key="3">
    <source>
        <dbReference type="ARBA" id="ARBA00022617"/>
    </source>
</evidence>
<keyword evidence="10" id="KW-1185">Reference proteome</keyword>